<evidence type="ECO:0000313" key="2">
    <source>
        <dbReference type="Proteomes" id="UP000001514"/>
    </source>
</evidence>
<dbReference type="GO" id="GO:0051082">
    <property type="term" value="F:unfolded protein binding"/>
    <property type="evidence" value="ECO:0007669"/>
    <property type="project" value="InterPro"/>
</dbReference>
<dbReference type="STRING" id="88036.D8RKN5"/>
<dbReference type="AlphaFoldDB" id="D8RKN5"/>
<dbReference type="HOGENOM" id="CLU_534639_0_0_1"/>
<dbReference type="GO" id="GO:0005737">
    <property type="term" value="C:cytoplasm"/>
    <property type="evidence" value="ECO:0000318"/>
    <property type="project" value="GO_Central"/>
</dbReference>
<dbReference type="InParanoid" id="D8RKN5"/>
<dbReference type="GO" id="GO:0042026">
    <property type="term" value="P:protein refolding"/>
    <property type="evidence" value="ECO:0000318"/>
    <property type="project" value="GO_Central"/>
</dbReference>
<keyword evidence="2" id="KW-1185">Reference proteome</keyword>
<dbReference type="Proteomes" id="UP000001514">
    <property type="component" value="Unassembled WGS sequence"/>
</dbReference>
<sequence length="510" mass="57601">MDRYSYVESSIEEQDVEQTIQIELEREWIPSITQPEPRSQQEIFYNIMLRKYLEDHKDFTERLLCKVPIAGVLGCKDLGVELLFLGEISGVTARFDELQAELEIGMAFAPPAVVVITFLAASARVKSVKADALVRQAQRTLQTSRMSSIVLGNAMMGSVLFSSIFPEANAITISTVCDGRLGFVHAATTFDGFTTGHVHNPSHSSHGNMIMATVVRECDMRLSISLSKSHRTFVSPMGPSREVAESLAYFLWKNQKMDTAASLAMKFDEHNIVKTARGFIIQVYPLSEKFACHQLRENIENSPSLADLDDTDARDIIEKLLHGIEPGSFSQRDLKFQPVGEEEQQRFLGQREKLFSSNQARTYEKMINNPTSQDFEETKLPPQHPSDLYKLANGAFTSKIGTTRRGPRRPEIRMPRMVHTPSRERSFKRHGGINEQEMTENGGERNGYCWMVSARERTTRLSMGYTSGTTTKSYVWFLTLKRIRVWNVVAVVGRSNVRLENAGPVKTRST</sequence>
<reference evidence="1 2" key="1">
    <citation type="journal article" date="2011" name="Science">
        <title>The Selaginella genome identifies genetic changes associated with the evolution of vascular plants.</title>
        <authorList>
            <person name="Banks J.A."/>
            <person name="Nishiyama T."/>
            <person name="Hasebe M."/>
            <person name="Bowman J.L."/>
            <person name="Gribskov M."/>
            <person name="dePamphilis C."/>
            <person name="Albert V.A."/>
            <person name="Aono N."/>
            <person name="Aoyama T."/>
            <person name="Ambrose B.A."/>
            <person name="Ashton N.W."/>
            <person name="Axtell M.J."/>
            <person name="Barker E."/>
            <person name="Barker M.S."/>
            <person name="Bennetzen J.L."/>
            <person name="Bonawitz N.D."/>
            <person name="Chapple C."/>
            <person name="Cheng C."/>
            <person name="Correa L.G."/>
            <person name="Dacre M."/>
            <person name="DeBarry J."/>
            <person name="Dreyer I."/>
            <person name="Elias M."/>
            <person name="Engstrom E.M."/>
            <person name="Estelle M."/>
            <person name="Feng L."/>
            <person name="Finet C."/>
            <person name="Floyd S.K."/>
            <person name="Frommer W.B."/>
            <person name="Fujita T."/>
            <person name="Gramzow L."/>
            <person name="Gutensohn M."/>
            <person name="Harholt J."/>
            <person name="Hattori M."/>
            <person name="Heyl A."/>
            <person name="Hirai T."/>
            <person name="Hiwatashi Y."/>
            <person name="Ishikawa M."/>
            <person name="Iwata M."/>
            <person name="Karol K.G."/>
            <person name="Koehler B."/>
            <person name="Kolukisaoglu U."/>
            <person name="Kubo M."/>
            <person name="Kurata T."/>
            <person name="Lalonde S."/>
            <person name="Li K."/>
            <person name="Li Y."/>
            <person name="Litt A."/>
            <person name="Lyons E."/>
            <person name="Manning G."/>
            <person name="Maruyama T."/>
            <person name="Michael T.P."/>
            <person name="Mikami K."/>
            <person name="Miyazaki S."/>
            <person name="Morinaga S."/>
            <person name="Murata T."/>
            <person name="Mueller-Roeber B."/>
            <person name="Nelson D.R."/>
            <person name="Obara M."/>
            <person name="Oguri Y."/>
            <person name="Olmstead R.G."/>
            <person name="Onodera N."/>
            <person name="Petersen B.L."/>
            <person name="Pils B."/>
            <person name="Prigge M."/>
            <person name="Rensing S.A."/>
            <person name="Riano-Pachon D.M."/>
            <person name="Roberts A.W."/>
            <person name="Sato Y."/>
            <person name="Scheller H.V."/>
            <person name="Schulz B."/>
            <person name="Schulz C."/>
            <person name="Shakirov E.V."/>
            <person name="Shibagaki N."/>
            <person name="Shinohara N."/>
            <person name="Shippen D.E."/>
            <person name="Soerensen I."/>
            <person name="Sotooka R."/>
            <person name="Sugimoto N."/>
            <person name="Sugita M."/>
            <person name="Sumikawa N."/>
            <person name="Tanurdzic M."/>
            <person name="Theissen G."/>
            <person name="Ulvskov P."/>
            <person name="Wakazuki S."/>
            <person name="Weng J.K."/>
            <person name="Willats W.W."/>
            <person name="Wipf D."/>
            <person name="Wolf P.G."/>
            <person name="Yang L."/>
            <person name="Zimmer A.D."/>
            <person name="Zhu Q."/>
            <person name="Mitros T."/>
            <person name="Hellsten U."/>
            <person name="Loque D."/>
            <person name="Otillar R."/>
            <person name="Salamov A."/>
            <person name="Schmutz J."/>
            <person name="Shapiro H."/>
            <person name="Lindquist E."/>
            <person name="Lucas S."/>
            <person name="Rokhsar D."/>
            <person name="Grigoriev I.V."/>
        </authorList>
    </citation>
    <scope>NUCLEOTIDE SEQUENCE [LARGE SCALE GENOMIC DNA]</scope>
</reference>
<dbReference type="PANTHER" id="PTHR30111">
    <property type="entry name" value="33 KDA CHAPERONIN"/>
    <property type="match status" value="1"/>
</dbReference>
<proteinExistence type="predicted"/>
<accession>D8RKN5</accession>
<dbReference type="KEGG" id="smo:SELMODRAFT_412288"/>
<dbReference type="Gramene" id="EFJ27268">
    <property type="protein sequence ID" value="EFJ27268"/>
    <property type="gene ID" value="SELMODRAFT_412288"/>
</dbReference>
<evidence type="ECO:0000313" key="1">
    <source>
        <dbReference type="EMBL" id="EFJ27268.1"/>
    </source>
</evidence>
<dbReference type="InterPro" id="IPR016153">
    <property type="entry name" value="Heat_shock_Hsp33_N"/>
</dbReference>
<dbReference type="SUPFAM" id="SSF64397">
    <property type="entry name" value="Hsp33 domain"/>
    <property type="match status" value="1"/>
</dbReference>
<dbReference type="Pfam" id="PF01430">
    <property type="entry name" value="HSP33"/>
    <property type="match status" value="1"/>
</dbReference>
<organism evidence="2">
    <name type="scientific">Selaginella moellendorffii</name>
    <name type="common">Spikemoss</name>
    <dbReference type="NCBI Taxonomy" id="88036"/>
    <lineage>
        <taxon>Eukaryota</taxon>
        <taxon>Viridiplantae</taxon>
        <taxon>Streptophyta</taxon>
        <taxon>Embryophyta</taxon>
        <taxon>Tracheophyta</taxon>
        <taxon>Lycopodiopsida</taxon>
        <taxon>Selaginellales</taxon>
        <taxon>Selaginellaceae</taxon>
        <taxon>Selaginella</taxon>
    </lineage>
</organism>
<dbReference type="InterPro" id="IPR000397">
    <property type="entry name" value="Heat_shock_Hsp33"/>
</dbReference>
<gene>
    <name evidence="1" type="ORF">SELMODRAFT_412288</name>
</gene>
<protein>
    <submittedName>
        <fullName evidence="1">Uncharacterized protein</fullName>
    </submittedName>
</protein>
<name>D8RKN5_SELML</name>
<dbReference type="GO" id="GO:0044183">
    <property type="term" value="F:protein folding chaperone"/>
    <property type="evidence" value="ECO:0000318"/>
    <property type="project" value="GO_Central"/>
</dbReference>
<dbReference type="PANTHER" id="PTHR30111:SF1">
    <property type="entry name" value="33 KDA CHAPERONIN"/>
    <property type="match status" value="1"/>
</dbReference>
<dbReference type="Gene3D" id="3.55.30.10">
    <property type="entry name" value="Hsp33 domain"/>
    <property type="match status" value="1"/>
</dbReference>
<dbReference type="EMBL" id="GL377582">
    <property type="protein sequence ID" value="EFJ27268.1"/>
    <property type="molecule type" value="Genomic_DNA"/>
</dbReference>